<gene>
    <name evidence="1" type="ORF">EV420DRAFT_1480050</name>
</gene>
<name>A0AA39KC04_ARMTA</name>
<organism evidence="1 2">
    <name type="scientific">Armillaria tabescens</name>
    <name type="common">Ringless honey mushroom</name>
    <name type="synonym">Agaricus tabescens</name>
    <dbReference type="NCBI Taxonomy" id="1929756"/>
    <lineage>
        <taxon>Eukaryota</taxon>
        <taxon>Fungi</taxon>
        <taxon>Dikarya</taxon>
        <taxon>Basidiomycota</taxon>
        <taxon>Agaricomycotina</taxon>
        <taxon>Agaricomycetes</taxon>
        <taxon>Agaricomycetidae</taxon>
        <taxon>Agaricales</taxon>
        <taxon>Marasmiineae</taxon>
        <taxon>Physalacriaceae</taxon>
        <taxon>Desarmillaria</taxon>
    </lineage>
</organism>
<sequence length="336" mass="37217">MARVAGTVLETACFTLALRNPDALDTMKNAADSILEADTVWRIDWKPDFSSHVLLAACRIHETATELRGQDGTYYGLFTDASLRTLMSDQLEDESTFLDLRDALPRYPGQQPVMVGDDKNSHVWFGTLIADSSGLDLRRLADVKLHCVSSALEMRDYLVDVLRVCVPRDGIQLLLGLSKESFVEYSDDLPGAYPVPSFTARYVSKKGITSPSSWTVVTISAILYTLGGEQCAPFPHSLKFYVSACFALQTQIYGVSLSSTKTNLSGFRNGARIWDPCNLSSMQDVWFSYGAGDRRSYGPITTTLLDMLNSGRLKKRATHLYLILDPARSWAAQGRI</sequence>
<dbReference type="AlphaFoldDB" id="A0AA39KC04"/>
<dbReference type="Gene3D" id="3.40.50.1460">
    <property type="match status" value="1"/>
</dbReference>
<dbReference type="EMBL" id="JAUEPS010000018">
    <property type="protein sequence ID" value="KAK0458320.1"/>
    <property type="molecule type" value="Genomic_DNA"/>
</dbReference>
<protein>
    <submittedName>
        <fullName evidence="1">Uncharacterized protein</fullName>
    </submittedName>
</protein>
<accession>A0AA39KC04</accession>
<keyword evidence="2" id="KW-1185">Reference proteome</keyword>
<proteinExistence type="predicted"/>
<reference evidence="1" key="1">
    <citation type="submission" date="2023-06" db="EMBL/GenBank/DDBJ databases">
        <authorList>
            <consortium name="Lawrence Berkeley National Laboratory"/>
            <person name="Ahrendt S."/>
            <person name="Sahu N."/>
            <person name="Indic B."/>
            <person name="Wong-Bajracharya J."/>
            <person name="Merenyi Z."/>
            <person name="Ke H.-M."/>
            <person name="Monk M."/>
            <person name="Kocsube S."/>
            <person name="Drula E."/>
            <person name="Lipzen A."/>
            <person name="Balint B."/>
            <person name="Henrissat B."/>
            <person name="Andreopoulos B."/>
            <person name="Martin F.M."/>
            <person name="Harder C.B."/>
            <person name="Rigling D."/>
            <person name="Ford K.L."/>
            <person name="Foster G.D."/>
            <person name="Pangilinan J."/>
            <person name="Papanicolaou A."/>
            <person name="Barry K."/>
            <person name="LaButti K."/>
            <person name="Viragh M."/>
            <person name="Koriabine M."/>
            <person name="Yan M."/>
            <person name="Riley R."/>
            <person name="Champramary S."/>
            <person name="Plett K.L."/>
            <person name="Tsai I.J."/>
            <person name="Slot J."/>
            <person name="Sipos G."/>
            <person name="Plett J."/>
            <person name="Nagy L.G."/>
            <person name="Grigoriev I.V."/>
        </authorList>
    </citation>
    <scope>NUCLEOTIDE SEQUENCE</scope>
    <source>
        <strain evidence="1">CCBAS 213</strain>
    </source>
</reference>
<evidence type="ECO:0000313" key="2">
    <source>
        <dbReference type="Proteomes" id="UP001175211"/>
    </source>
</evidence>
<dbReference type="RefSeq" id="XP_060330608.1">
    <property type="nucleotide sequence ID" value="XM_060469629.1"/>
</dbReference>
<evidence type="ECO:0000313" key="1">
    <source>
        <dbReference type="EMBL" id="KAK0458320.1"/>
    </source>
</evidence>
<dbReference type="Proteomes" id="UP001175211">
    <property type="component" value="Unassembled WGS sequence"/>
</dbReference>
<dbReference type="GeneID" id="85353177"/>
<comment type="caution">
    <text evidence="1">The sequence shown here is derived from an EMBL/GenBank/DDBJ whole genome shotgun (WGS) entry which is preliminary data.</text>
</comment>